<evidence type="ECO:0000313" key="3">
    <source>
        <dbReference type="EMBL" id="MFC5502987.1"/>
    </source>
</evidence>
<dbReference type="InterPro" id="IPR043129">
    <property type="entry name" value="ATPase_NBD"/>
</dbReference>
<dbReference type="InterPro" id="IPR000600">
    <property type="entry name" value="ROK"/>
</dbReference>
<dbReference type="SUPFAM" id="SSF53067">
    <property type="entry name" value="Actin-like ATPase domain"/>
    <property type="match status" value="1"/>
</dbReference>
<gene>
    <name evidence="3" type="ORF">ACFPJ4_12120</name>
</gene>
<dbReference type="Gene3D" id="3.30.420.40">
    <property type="match status" value="2"/>
</dbReference>
<proteinExistence type="inferred from homology"/>
<dbReference type="Pfam" id="PF00480">
    <property type="entry name" value="ROK"/>
    <property type="match status" value="1"/>
</dbReference>
<protein>
    <submittedName>
        <fullName evidence="3">ROK family protein</fullName>
    </submittedName>
</protein>
<dbReference type="PANTHER" id="PTHR18964:SF149">
    <property type="entry name" value="BIFUNCTIONAL UDP-N-ACETYLGLUCOSAMINE 2-EPIMERASE_N-ACETYLMANNOSAMINE KINASE"/>
    <property type="match status" value="1"/>
</dbReference>
<comment type="caution">
    <text evidence="3">The sequence shown here is derived from an EMBL/GenBank/DDBJ whole genome shotgun (WGS) entry which is preliminary data.</text>
</comment>
<evidence type="ECO:0000256" key="2">
    <source>
        <dbReference type="SAM" id="MobiDB-lite"/>
    </source>
</evidence>
<comment type="similarity">
    <text evidence="1">Belongs to the ROK (NagC/XylR) family.</text>
</comment>
<reference evidence="4" key="1">
    <citation type="journal article" date="2019" name="Int. J. Syst. Evol. Microbiol.">
        <title>The Global Catalogue of Microorganisms (GCM) 10K type strain sequencing project: providing services to taxonomists for standard genome sequencing and annotation.</title>
        <authorList>
            <consortium name="The Broad Institute Genomics Platform"/>
            <consortium name="The Broad Institute Genome Sequencing Center for Infectious Disease"/>
            <person name="Wu L."/>
            <person name="Ma J."/>
        </authorList>
    </citation>
    <scope>NUCLEOTIDE SEQUENCE [LARGE SCALE GENOMIC DNA]</scope>
    <source>
        <strain evidence="4">CGMCC 4.6997</strain>
    </source>
</reference>
<accession>A0ABW0NUM5</accession>
<evidence type="ECO:0000256" key="1">
    <source>
        <dbReference type="ARBA" id="ARBA00006479"/>
    </source>
</evidence>
<feature type="region of interest" description="Disordered" evidence="2">
    <location>
        <begin position="1"/>
        <end position="46"/>
    </location>
</feature>
<evidence type="ECO:0000313" key="4">
    <source>
        <dbReference type="Proteomes" id="UP001596039"/>
    </source>
</evidence>
<organism evidence="3 4">
    <name type="scientific">Lysinimonas soli</name>
    <dbReference type="NCBI Taxonomy" id="1074233"/>
    <lineage>
        <taxon>Bacteria</taxon>
        <taxon>Bacillati</taxon>
        <taxon>Actinomycetota</taxon>
        <taxon>Actinomycetes</taxon>
        <taxon>Micrococcales</taxon>
        <taxon>Microbacteriaceae</taxon>
        <taxon>Lysinimonas</taxon>
    </lineage>
</organism>
<keyword evidence="4" id="KW-1185">Reference proteome</keyword>
<dbReference type="EMBL" id="JBHSMG010000003">
    <property type="protein sequence ID" value="MFC5502987.1"/>
    <property type="molecule type" value="Genomic_DNA"/>
</dbReference>
<name>A0ABW0NUM5_9MICO</name>
<dbReference type="PANTHER" id="PTHR18964">
    <property type="entry name" value="ROK (REPRESSOR, ORF, KINASE) FAMILY"/>
    <property type="match status" value="1"/>
</dbReference>
<sequence>MRRHRSSKPSCDRFDGRRSTLTAPEQSKEDDVGSDSTSTSPAGPRSAAVRIGIDIGGTKTEAVAVDGCGRVLYSVELPTVPGPRAVIDTAVAAANRVAELSHVAMSGLDAIGVGVPGTVNTVTGEVQHALNLGVTRLDLGNQLAQRFGSTVRVDNDVKAAALGAYRVMAVRNSMAYLNLGTGTAAGIIVDGRVLRGAKGAAGEVGHIPIDPGGARCPCGQRGCLETVASGSGIARQWSTDDPYPVRALLAAAAGGDLAARAVQRRLVEGIASAVRVLVLTVDVNAVVLGGGLTRLGRTLIGEVHGVLAGWAESSPFLESLNLPGRLMLVPEGSHAAAVGAALLGDDGSWKS</sequence>
<dbReference type="Proteomes" id="UP001596039">
    <property type="component" value="Unassembled WGS sequence"/>
</dbReference>
<dbReference type="RefSeq" id="WP_386740703.1">
    <property type="nucleotide sequence ID" value="NZ_JBHSMG010000003.1"/>
</dbReference>